<proteinExistence type="predicted"/>
<organism evidence="1 2">
    <name type="scientific">Streptomyces albus (strain ATCC 21838 / DSM 41398 / FERM P-419 / JCM 4703 / NBRC 107858)</name>
    <dbReference type="NCBI Taxonomy" id="1081613"/>
    <lineage>
        <taxon>Bacteria</taxon>
        <taxon>Bacillati</taxon>
        <taxon>Actinomycetota</taxon>
        <taxon>Actinomycetes</taxon>
        <taxon>Kitasatosporales</taxon>
        <taxon>Streptomycetaceae</taxon>
        <taxon>Streptomyces</taxon>
    </lineage>
</organism>
<gene>
    <name evidence="1" type="ORF">SLNWT_4935</name>
</gene>
<name>A0A0B5F355_STRA4</name>
<dbReference type="Proteomes" id="UP000031523">
    <property type="component" value="Chromosome"/>
</dbReference>
<sequence length="50" mass="5605">MVGPQGSGFRGWRRFILLHRARQLCTAHGHSSSFENSTFASLANDAYRPL</sequence>
<keyword evidence="2" id="KW-1185">Reference proteome</keyword>
<evidence type="ECO:0000313" key="2">
    <source>
        <dbReference type="Proteomes" id="UP000031523"/>
    </source>
</evidence>
<reference evidence="1 2" key="1">
    <citation type="submission" date="2015-01" db="EMBL/GenBank/DDBJ databases">
        <title>Enhanced salinomycin production by adjusting the supply of polyketide extender units in Streptomyce albus DSM 41398.</title>
        <authorList>
            <person name="Lu C."/>
        </authorList>
    </citation>
    <scope>NUCLEOTIDE SEQUENCE [LARGE SCALE GENOMIC DNA]</scope>
    <source>
        <strain evidence="2">ATCC 21838 / DSM 41398 / FERM P-419 / JCM 4703 / NBRC 107858</strain>
    </source>
</reference>
<dbReference type="KEGG" id="sals:SLNWT_4935"/>
<dbReference type="AlphaFoldDB" id="A0A0B5F355"/>
<dbReference type="EMBL" id="CP010519">
    <property type="protein sequence ID" value="AJE85311.1"/>
    <property type="molecule type" value="Genomic_DNA"/>
</dbReference>
<accession>A0A0B5F355</accession>
<protein>
    <submittedName>
        <fullName evidence="1">Uncharacterized protein</fullName>
    </submittedName>
</protein>
<evidence type="ECO:0000313" key="1">
    <source>
        <dbReference type="EMBL" id="AJE85311.1"/>
    </source>
</evidence>